<evidence type="ECO:0000256" key="4">
    <source>
        <dbReference type="ARBA" id="ARBA00023157"/>
    </source>
</evidence>
<keyword evidence="6" id="KW-0812">Transmembrane</keyword>
<protein>
    <recommendedName>
        <fullName evidence="7">Thioredoxin domain-containing protein</fullName>
    </recommendedName>
</protein>
<reference evidence="8 9" key="1">
    <citation type="journal article" date="2016" name="Nat. Commun.">
        <title>Thousands of microbial genomes shed light on interconnected biogeochemical processes in an aquifer system.</title>
        <authorList>
            <person name="Anantharaman K."/>
            <person name="Brown C.T."/>
            <person name="Hug L.A."/>
            <person name="Sharon I."/>
            <person name="Castelle C.J."/>
            <person name="Probst A.J."/>
            <person name="Thomas B.C."/>
            <person name="Singh A."/>
            <person name="Wilkins M.J."/>
            <person name="Karaoz U."/>
            <person name="Brodie E.L."/>
            <person name="Williams K.H."/>
            <person name="Hubbard S.S."/>
            <person name="Banfield J.F."/>
        </authorList>
    </citation>
    <scope>NUCLEOTIDE SEQUENCE [LARGE SCALE GENOMIC DNA]</scope>
</reference>
<evidence type="ECO:0000256" key="5">
    <source>
        <dbReference type="ARBA" id="ARBA00023284"/>
    </source>
</evidence>
<organism evidence="8 9">
    <name type="scientific">Candidatus Lloydbacteria bacterium RIFCSPHIGHO2_02_FULL_54_17</name>
    <dbReference type="NCBI Taxonomy" id="1798664"/>
    <lineage>
        <taxon>Bacteria</taxon>
        <taxon>Candidatus Lloydiibacteriota</taxon>
    </lineage>
</organism>
<dbReference type="SUPFAM" id="SSF52833">
    <property type="entry name" value="Thioredoxin-like"/>
    <property type="match status" value="1"/>
</dbReference>
<gene>
    <name evidence="8" type="ORF">A3C93_01175</name>
</gene>
<dbReference type="EMBL" id="MHLO01000033">
    <property type="protein sequence ID" value="OGZ11510.1"/>
    <property type="molecule type" value="Genomic_DNA"/>
</dbReference>
<evidence type="ECO:0000256" key="2">
    <source>
        <dbReference type="ARBA" id="ARBA00022729"/>
    </source>
</evidence>
<dbReference type="PANTHER" id="PTHR13887">
    <property type="entry name" value="GLUTATHIONE S-TRANSFERASE KAPPA"/>
    <property type="match status" value="1"/>
</dbReference>
<keyword evidence="5" id="KW-0676">Redox-active center</keyword>
<proteinExistence type="inferred from homology"/>
<dbReference type="Pfam" id="PF13462">
    <property type="entry name" value="Thioredoxin_4"/>
    <property type="match status" value="1"/>
</dbReference>
<comment type="similarity">
    <text evidence="1">Belongs to the thioredoxin family. DsbA subfamily.</text>
</comment>
<evidence type="ECO:0000313" key="8">
    <source>
        <dbReference type="EMBL" id="OGZ11510.1"/>
    </source>
</evidence>
<keyword evidence="4" id="KW-1015">Disulfide bond</keyword>
<sequence length="258" mass="28104">MDHEHTSHPLHQKKRDDLSIPLAIVFAGILVGAAIIFSDKATPPTPISDKVPSREAAGADSDLASIEELVLKPDDHVLGNPNADVLVIEYSDPECPFCKKFHETMMQVTEQYAKSGDVAWVYRHFPLDMIHPKARKEGEAQECANELGGNDAFWKYTDKLFEITPSNNGLDPAELPRIATIIGLPLSAFEECLASGKYADRVERDFVSGVNVGVKGTPYSIVWNRKTGKQMPINGAALFANVKSLLGVVAASPVPTPK</sequence>
<dbReference type="InterPro" id="IPR012336">
    <property type="entry name" value="Thioredoxin-like_fold"/>
</dbReference>
<name>A0A1G2DF58_9BACT</name>
<keyword evidence="6" id="KW-1133">Transmembrane helix</keyword>
<dbReference type="GO" id="GO:0016491">
    <property type="term" value="F:oxidoreductase activity"/>
    <property type="evidence" value="ECO:0007669"/>
    <property type="project" value="UniProtKB-KW"/>
</dbReference>
<dbReference type="AlphaFoldDB" id="A0A1G2DF58"/>
<evidence type="ECO:0000256" key="1">
    <source>
        <dbReference type="ARBA" id="ARBA00005791"/>
    </source>
</evidence>
<keyword evidence="6" id="KW-0472">Membrane</keyword>
<dbReference type="InterPro" id="IPR036249">
    <property type="entry name" value="Thioredoxin-like_sf"/>
</dbReference>
<keyword evidence="3" id="KW-0560">Oxidoreductase</keyword>
<dbReference type="STRING" id="1798664.A3C93_01175"/>
<dbReference type="PANTHER" id="PTHR13887:SF14">
    <property type="entry name" value="DISULFIDE BOND FORMATION PROTEIN D"/>
    <property type="match status" value="1"/>
</dbReference>
<feature type="domain" description="Thioredoxin" evidence="7">
    <location>
        <begin position="45"/>
        <end position="247"/>
    </location>
</feature>
<evidence type="ECO:0000256" key="6">
    <source>
        <dbReference type="SAM" id="Phobius"/>
    </source>
</evidence>
<dbReference type="InterPro" id="IPR013766">
    <property type="entry name" value="Thioredoxin_domain"/>
</dbReference>
<comment type="caution">
    <text evidence="8">The sequence shown here is derived from an EMBL/GenBank/DDBJ whole genome shotgun (WGS) entry which is preliminary data.</text>
</comment>
<evidence type="ECO:0000259" key="7">
    <source>
        <dbReference type="PROSITE" id="PS51352"/>
    </source>
</evidence>
<feature type="transmembrane region" description="Helical" evidence="6">
    <location>
        <begin position="20"/>
        <end position="38"/>
    </location>
</feature>
<keyword evidence="2" id="KW-0732">Signal</keyword>
<dbReference type="Gene3D" id="3.40.30.10">
    <property type="entry name" value="Glutaredoxin"/>
    <property type="match status" value="1"/>
</dbReference>
<evidence type="ECO:0000256" key="3">
    <source>
        <dbReference type="ARBA" id="ARBA00023002"/>
    </source>
</evidence>
<evidence type="ECO:0000313" key="9">
    <source>
        <dbReference type="Proteomes" id="UP000178636"/>
    </source>
</evidence>
<dbReference type="PROSITE" id="PS51352">
    <property type="entry name" value="THIOREDOXIN_2"/>
    <property type="match status" value="1"/>
</dbReference>
<accession>A0A1G2DF58</accession>
<dbReference type="Proteomes" id="UP000178636">
    <property type="component" value="Unassembled WGS sequence"/>
</dbReference>